<feature type="non-terminal residue" evidence="3">
    <location>
        <position position="1"/>
    </location>
</feature>
<dbReference type="PROSITE" id="PS50005">
    <property type="entry name" value="TPR"/>
    <property type="match status" value="1"/>
</dbReference>
<feature type="repeat" description="TPR" evidence="1">
    <location>
        <begin position="27"/>
        <end position="60"/>
    </location>
</feature>
<dbReference type="InterPro" id="IPR019734">
    <property type="entry name" value="TPR_rpt"/>
</dbReference>
<evidence type="ECO:0000256" key="2">
    <source>
        <dbReference type="SAM" id="MobiDB-lite"/>
    </source>
</evidence>
<reference evidence="3" key="1">
    <citation type="journal article" date="2020" name="mSystems">
        <title>Genome- and Community-Level Interaction Insights into Carbon Utilization and Element Cycling Functions of Hydrothermarchaeota in Hydrothermal Sediment.</title>
        <authorList>
            <person name="Zhou Z."/>
            <person name="Liu Y."/>
            <person name="Xu W."/>
            <person name="Pan J."/>
            <person name="Luo Z.H."/>
            <person name="Li M."/>
        </authorList>
    </citation>
    <scope>NUCLEOTIDE SEQUENCE [LARGE SCALE GENOMIC DNA]</scope>
    <source>
        <strain evidence="3">SpSt-402</strain>
    </source>
</reference>
<sequence length="137" mass="14456">MAISLLQDTLQTATQANQVQPNSIDVATVQMLLSDVYVSQKRYDEAVAIYDEVAKTNKQDFRPVVGKAMVLKQQGKLEEAKPLFTKAAELAPAKYKDQINQMASANPVPSAAPGGAAPGSTLPSPPPAVQPSPAPAN</sequence>
<feature type="region of interest" description="Disordered" evidence="2">
    <location>
        <begin position="101"/>
        <end position="137"/>
    </location>
</feature>
<accession>A0A832H0M6</accession>
<evidence type="ECO:0000313" key="3">
    <source>
        <dbReference type="EMBL" id="HGW93915.1"/>
    </source>
</evidence>
<dbReference type="InterPro" id="IPR011990">
    <property type="entry name" value="TPR-like_helical_dom_sf"/>
</dbReference>
<feature type="compositionally biased region" description="Pro residues" evidence="2">
    <location>
        <begin position="123"/>
        <end position="137"/>
    </location>
</feature>
<comment type="caution">
    <text evidence="3">The sequence shown here is derived from an EMBL/GenBank/DDBJ whole genome shotgun (WGS) entry which is preliminary data.</text>
</comment>
<dbReference type="EMBL" id="DSRD01000418">
    <property type="protein sequence ID" value="HGW93915.1"/>
    <property type="molecule type" value="Genomic_DNA"/>
</dbReference>
<dbReference type="AlphaFoldDB" id="A0A832H0M6"/>
<keyword evidence="1" id="KW-0802">TPR repeat</keyword>
<proteinExistence type="predicted"/>
<dbReference type="SUPFAM" id="SSF48452">
    <property type="entry name" value="TPR-like"/>
    <property type="match status" value="1"/>
</dbReference>
<feature type="compositionally biased region" description="Low complexity" evidence="2">
    <location>
        <begin position="103"/>
        <end position="122"/>
    </location>
</feature>
<gene>
    <name evidence="3" type="ORF">ENR47_06490</name>
</gene>
<organism evidence="3">
    <name type="scientific">Oscillatoriales cyanobacterium SpSt-402</name>
    <dbReference type="NCBI Taxonomy" id="2282168"/>
    <lineage>
        <taxon>Bacteria</taxon>
        <taxon>Bacillati</taxon>
        <taxon>Cyanobacteriota</taxon>
        <taxon>Cyanophyceae</taxon>
        <taxon>Oscillatoriophycideae</taxon>
        <taxon>Oscillatoriales</taxon>
    </lineage>
</organism>
<protein>
    <submittedName>
        <fullName evidence="3">Tetratricopeptide repeat protein</fullName>
    </submittedName>
</protein>
<dbReference type="Pfam" id="PF13181">
    <property type="entry name" value="TPR_8"/>
    <property type="match status" value="2"/>
</dbReference>
<dbReference type="SMART" id="SM00028">
    <property type="entry name" value="TPR"/>
    <property type="match status" value="2"/>
</dbReference>
<dbReference type="Gene3D" id="1.25.40.10">
    <property type="entry name" value="Tetratricopeptide repeat domain"/>
    <property type="match status" value="1"/>
</dbReference>
<evidence type="ECO:0000256" key="1">
    <source>
        <dbReference type="PROSITE-ProRule" id="PRU00339"/>
    </source>
</evidence>
<name>A0A832H0M6_9CYAN</name>